<evidence type="ECO:0000313" key="3">
    <source>
        <dbReference type="Proteomes" id="UP000823941"/>
    </source>
</evidence>
<gene>
    <name evidence="2" type="ORF">JYU34_007937</name>
</gene>
<proteinExistence type="predicted"/>
<organism evidence="2 3">
    <name type="scientific">Plutella xylostella</name>
    <name type="common">Diamondback moth</name>
    <name type="synonym">Plutella maculipennis</name>
    <dbReference type="NCBI Taxonomy" id="51655"/>
    <lineage>
        <taxon>Eukaryota</taxon>
        <taxon>Metazoa</taxon>
        <taxon>Ecdysozoa</taxon>
        <taxon>Arthropoda</taxon>
        <taxon>Hexapoda</taxon>
        <taxon>Insecta</taxon>
        <taxon>Pterygota</taxon>
        <taxon>Neoptera</taxon>
        <taxon>Endopterygota</taxon>
        <taxon>Lepidoptera</taxon>
        <taxon>Glossata</taxon>
        <taxon>Ditrysia</taxon>
        <taxon>Yponomeutoidea</taxon>
        <taxon>Plutellidae</taxon>
        <taxon>Plutella</taxon>
    </lineage>
</organism>
<dbReference type="EMBL" id="JAHIBW010000011">
    <property type="protein sequence ID" value="KAG7306567.1"/>
    <property type="molecule type" value="Genomic_DNA"/>
</dbReference>
<reference evidence="2 3" key="1">
    <citation type="submission" date="2021-06" db="EMBL/GenBank/DDBJ databases">
        <title>A haploid diamondback moth (Plutella xylostella L.) genome assembly resolves 31 chromosomes and identifies a diamide resistance mutation.</title>
        <authorList>
            <person name="Ward C.M."/>
            <person name="Perry K.D."/>
            <person name="Baker G."/>
            <person name="Powis K."/>
            <person name="Heckel D.G."/>
            <person name="Baxter S.W."/>
        </authorList>
    </citation>
    <scope>NUCLEOTIDE SEQUENCE [LARGE SCALE GENOMIC DNA]</scope>
    <source>
        <strain evidence="2 3">LV</strain>
        <tissue evidence="2">Single pupa</tissue>
    </source>
</reference>
<feature type="region of interest" description="Disordered" evidence="1">
    <location>
        <begin position="139"/>
        <end position="170"/>
    </location>
</feature>
<keyword evidence="3" id="KW-1185">Reference proteome</keyword>
<dbReference type="Proteomes" id="UP000823941">
    <property type="component" value="Chromosome 11"/>
</dbReference>
<comment type="caution">
    <text evidence="2">The sequence shown here is derived from an EMBL/GenBank/DDBJ whole genome shotgun (WGS) entry which is preliminary data.</text>
</comment>
<sequence length="170" mass="18961">MFGRTLRGRFDLLRGSPPPPAPQDAPATVSLSAEAQRNVSAQQDSQCRQYGGHRRANFCIGDYVLAKCFFNNGNRTEWKLGKVEEKIGAMMYIVYIGDLDVKVRKHVDHLLKYKGIVEDDDDVPYYDCTDVTAGTSIEVEESRGEVAPQPPVGDSGRPVRSTRNPNPIYK</sequence>
<name>A0ABQ7QNE9_PLUXY</name>
<evidence type="ECO:0000313" key="2">
    <source>
        <dbReference type="EMBL" id="KAG7306567.1"/>
    </source>
</evidence>
<feature type="compositionally biased region" description="Polar residues" evidence="1">
    <location>
        <begin position="161"/>
        <end position="170"/>
    </location>
</feature>
<accession>A0ABQ7QNE9</accession>
<evidence type="ECO:0000256" key="1">
    <source>
        <dbReference type="SAM" id="MobiDB-lite"/>
    </source>
</evidence>
<protein>
    <submittedName>
        <fullName evidence="2">Uncharacterized protein</fullName>
    </submittedName>
</protein>